<gene>
    <name evidence="1" type="ORF">FP2506_06891</name>
</gene>
<comment type="caution">
    <text evidence="1">The sequence shown here is derived from an EMBL/GenBank/DDBJ whole genome shotgun (WGS) entry which is preliminary data.</text>
</comment>
<reference evidence="1 2" key="1">
    <citation type="journal article" date="2010" name="J. Bacteriol.">
        <title>Genome sequence of Fulvimarina pelagi HTCC2506T, a Mn(II)-oxidizing alphaproteobacterium possessing an aerobic anoxygenic photosynthetic gene cluster and Xanthorhodopsin.</title>
        <authorList>
            <person name="Kang I."/>
            <person name="Oh H.M."/>
            <person name="Lim S.I."/>
            <person name="Ferriera S."/>
            <person name="Giovannoni S.J."/>
            <person name="Cho J.C."/>
        </authorList>
    </citation>
    <scope>NUCLEOTIDE SEQUENCE [LARGE SCALE GENOMIC DNA]</scope>
    <source>
        <strain evidence="1 2">HTCC2506</strain>
    </source>
</reference>
<dbReference type="AlphaFoldDB" id="Q0G718"/>
<accession>Q0G718</accession>
<evidence type="ECO:0000313" key="2">
    <source>
        <dbReference type="Proteomes" id="UP000004310"/>
    </source>
</evidence>
<name>Q0G718_9HYPH</name>
<keyword evidence="2" id="KW-1185">Reference proteome</keyword>
<dbReference type="Proteomes" id="UP000004310">
    <property type="component" value="Unassembled WGS sequence"/>
</dbReference>
<organism evidence="1 2">
    <name type="scientific">Fulvimarina pelagi HTCC2506</name>
    <dbReference type="NCBI Taxonomy" id="314231"/>
    <lineage>
        <taxon>Bacteria</taxon>
        <taxon>Pseudomonadati</taxon>
        <taxon>Pseudomonadota</taxon>
        <taxon>Alphaproteobacteria</taxon>
        <taxon>Hyphomicrobiales</taxon>
        <taxon>Aurantimonadaceae</taxon>
        <taxon>Fulvimarina</taxon>
    </lineage>
</organism>
<sequence length="55" mass="6561">MPDLEDESLLFLLVMMFPFASNREGSDKRRFEHMLDRALRCSDRDRRSIPRSEST</sequence>
<proteinExistence type="predicted"/>
<evidence type="ECO:0000313" key="1">
    <source>
        <dbReference type="EMBL" id="EAU42546.1"/>
    </source>
</evidence>
<dbReference type="EMBL" id="AATP01000001">
    <property type="protein sequence ID" value="EAU42546.1"/>
    <property type="molecule type" value="Genomic_DNA"/>
</dbReference>
<protein>
    <submittedName>
        <fullName evidence="1">Uncharacterized protein</fullName>
    </submittedName>
</protein>
<dbReference type="HOGENOM" id="CLU_3025701_0_0_5"/>